<dbReference type="Pfam" id="PF01872">
    <property type="entry name" value="RibD_C"/>
    <property type="match status" value="1"/>
</dbReference>
<proteinExistence type="predicted"/>
<dbReference type="InterPro" id="IPR002734">
    <property type="entry name" value="RibDG_C"/>
</dbReference>
<dbReference type="Gene3D" id="3.40.430.10">
    <property type="entry name" value="Dihydrofolate Reductase, subunit A"/>
    <property type="match status" value="1"/>
</dbReference>
<evidence type="ECO:0000313" key="5">
    <source>
        <dbReference type="EMBL" id="MCC5601984.1"/>
    </source>
</evidence>
<comment type="pathway">
    <text evidence="1">Cofactor biosynthesis; riboflavin biosynthesis.</text>
</comment>
<dbReference type="PANTHER" id="PTHR38011">
    <property type="entry name" value="DIHYDROFOLATE REDUCTASE FAMILY PROTEIN (AFU_ORTHOLOGUE AFUA_8G06820)"/>
    <property type="match status" value="1"/>
</dbReference>
<evidence type="ECO:0000259" key="4">
    <source>
        <dbReference type="Pfam" id="PF01872"/>
    </source>
</evidence>
<dbReference type="EMBL" id="JAIVFQ010000041">
    <property type="protein sequence ID" value="MCC5601984.1"/>
    <property type="molecule type" value="Genomic_DNA"/>
</dbReference>
<keyword evidence="3" id="KW-0560">Oxidoreductase</keyword>
<evidence type="ECO:0000256" key="2">
    <source>
        <dbReference type="ARBA" id="ARBA00022857"/>
    </source>
</evidence>
<keyword evidence="2" id="KW-0521">NADP</keyword>
<reference evidence="5 6" key="1">
    <citation type="journal article" date="2021" name="Microorganisms">
        <title>Genome Evolution of Filamentous Cyanobacterium Nostoc Species: From Facultative Symbiosis to Free Living.</title>
        <authorList>
            <person name="Huo D."/>
            <person name="Li H."/>
            <person name="Cai F."/>
            <person name="Guo X."/>
            <person name="Qiao Z."/>
            <person name="Wang W."/>
            <person name="Yu G."/>
            <person name="Li R."/>
        </authorList>
    </citation>
    <scope>NUCLEOTIDE SEQUENCE [LARGE SCALE GENOMIC DNA]</scope>
    <source>
        <strain evidence="5 6">CHAB 5714</strain>
    </source>
</reference>
<dbReference type="Proteomes" id="UP001199525">
    <property type="component" value="Unassembled WGS sequence"/>
</dbReference>
<evidence type="ECO:0000313" key="6">
    <source>
        <dbReference type="Proteomes" id="UP001199525"/>
    </source>
</evidence>
<name>A0ABS8IDM8_9NOSO</name>
<feature type="domain" description="Bacterial bifunctional deaminase-reductase C-terminal" evidence="4">
    <location>
        <begin position="6"/>
        <end position="235"/>
    </location>
</feature>
<keyword evidence="6" id="KW-1185">Reference proteome</keyword>
<evidence type="ECO:0000256" key="3">
    <source>
        <dbReference type="ARBA" id="ARBA00023002"/>
    </source>
</evidence>
<accession>A0ABS8IDM8</accession>
<gene>
    <name evidence="5" type="ORF">LC586_22965</name>
</gene>
<dbReference type="RefSeq" id="WP_229486963.1">
    <property type="nucleotide sequence ID" value="NZ_JAIVFQ010000041.1"/>
</dbReference>
<dbReference type="PANTHER" id="PTHR38011:SF7">
    <property type="entry name" value="2,5-DIAMINO-6-RIBOSYLAMINO-4(3H)-PYRIMIDINONE 5'-PHOSPHATE REDUCTASE"/>
    <property type="match status" value="1"/>
</dbReference>
<evidence type="ECO:0000256" key="1">
    <source>
        <dbReference type="ARBA" id="ARBA00005104"/>
    </source>
</evidence>
<comment type="caution">
    <text evidence="5">The sequence shown here is derived from an EMBL/GenBank/DDBJ whole genome shotgun (WGS) entry which is preliminary data.</text>
</comment>
<organism evidence="5 6">
    <name type="scientific">Nostoc favosum CHAB5714</name>
    <dbReference type="NCBI Taxonomy" id="2780399"/>
    <lineage>
        <taxon>Bacteria</taxon>
        <taxon>Bacillati</taxon>
        <taxon>Cyanobacteriota</taxon>
        <taxon>Cyanophyceae</taxon>
        <taxon>Nostocales</taxon>
        <taxon>Nostocaceae</taxon>
        <taxon>Nostoc</taxon>
        <taxon>Nostoc favosum</taxon>
    </lineage>
</organism>
<dbReference type="InterPro" id="IPR024072">
    <property type="entry name" value="DHFR-like_dom_sf"/>
</dbReference>
<protein>
    <submittedName>
        <fullName evidence="5">RibD family protein</fullName>
    </submittedName>
</protein>
<dbReference type="InterPro" id="IPR050765">
    <property type="entry name" value="Riboflavin_Biosynth_HTPR"/>
</dbReference>
<sequence length="251" mass="27640">MLQHRPHTTVVLAMSADGKIGDFRRSPARFGSRLDKAHLEKQIAASDAVLFGAGTLRAYGTTLTISDPALVQLRVQEGKPPQPVNIVTTHSANLNPEIKFFKQPVRRWLLTTTAGELLWKGRLRTLPSTLGTKVQECPPEFEQILVFETPTREIDISAALKHLATLHITRLAILGGGELVASLLGLDLIDELWLTVCPLILGGNTAPTPVDGKGFLPDIAPKLQLLEVHAVEQEVFLHYRLQRPAFLDYAK</sequence>
<dbReference type="SUPFAM" id="SSF53597">
    <property type="entry name" value="Dihydrofolate reductase-like"/>
    <property type="match status" value="1"/>
</dbReference>